<evidence type="ECO:0000259" key="1">
    <source>
        <dbReference type="Pfam" id="PF00535"/>
    </source>
</evidence>
<dbReference type="InterPro" id="IPR029044">
    <property type="entry name" value="Nucleotide-diphossugar_trans"/>
</dbReference>
<dbReference type="Gene3D" id="3.90.550.10">
    <property type="entry name" value="Spore Coat Polysaccharide Biosynthesis Protein SpsA, Chain A"/>
    <property type="match status" value="1"/>
</dbReference>
<dbReference type="InterPro" id="IPR000073">
    <property type="entry name" value="AB_hydrolase_1"/>
</dbReference>
<dbReference type="PANTHER" id="PTHR48090:SF7">
    <property type="entry name" value="RFBJ PROTEIN"/>
    <property type="match status" value="1"/>
</dbReference>
<dbReference type="CDD" id="cd04179">
    <property type="entry name" value="DPM_DPG-synthase_like"/>
    <property type="match status" value="1"/>
</dbReference>
<gene>
    <name evidence="3" type="ORF">COV91_04105</name>
</gene>
<sequence length="476" mass="53338">MVKQKNYRGKEDVVVGRPDAPRTILLFHGYTGSSGDFGELPEYLAKELDALVLVPLLPGHGKTVKELLPISFEDFLSAADSAVKMCIARGKPYALGGHSFGSYLAVSTATSSNPVAVVLSATPYHLRFRLSFWGAMLFARLRPTWKKYFTKEELRLRQSQFFYTEMPGKALSFVKRGNTMLSKVMASIHCPLLTMHVTSDPLAHADSGTMLTGKSSSTQIQNAVFNENLHGIFSSEARHAAFVTIAREYARAFGIPQKTPEYRVTAVVPVYNEHKRIGKVLEVLTACSLLSEIIVVDDGSSVRLDDILKNFPTVRCIRHEKNKGKAEAMETGVRATEAEFIFFCDGDLENLRPEDVEALIVPVTSGSYRMSIGIRDNPEQRAIFLFALNSGERCLSRADWLSLPAFYKKGFRIEAGLNMQVWLQGGRLFHHRFSYRQTVRERKYGFFAGFKSRIRLSFDVGVAWIYALINGLPHRS</sequence>
<reference evidence="3 4" key="1">
    <citation type="submission" date="2017-09" db="EMBL/GenBank/DDBJ databases">
        <title>Depth-based differentiation of microbial function through sediment-hosted aquifers and enrichment of novel symbionts in the deep terrestrial subsurface.</title>
        <authorList>
            <person name="Probst A.J."/>
            <person name="Ladd B."/>
            <person name="Jarett J.K."/>
            <person name="Geller-Mcgrath D.E."/>
            <person name="Sieber C.M."/>
            <person name="Emerson J.B."/>
            <person name="Anantharaman K."/>
            <person name="Thomas B.C."/>
            <person name="Malmstrom R."/>
            <person name="Stieglmeier M."/>
            <person name="Klingl A."/>
            <person name="Woyke T."/>
            <person name="Ryan C.M."/>
            <person name="Banfield J.F."/>
        </authorList>
    </citation>
    <scope>NUCLEOTIDE SEQUENCE [LARGE SCALE GENOMIC DNA]</scope>
    <source>
        <strain evidence="3">CG11_big_fil_rev_8_21_14_0_20_46_11</strain>
    </source>
</reference>
<dbReference type="InterPro" id="IPR001173">
    <property type="entry name" value="Glyco_trans_2-like"/>
</dbReference>
<evidence type="ECO:0000313" key="4">
    <source>
        <dbReference type="Proteomes" id="UP000229342"/>
    </source>
</evidence>
<accession>A0A2H0KAY2</accession>
<name>A0A2H0KAY2_9BACT</name>
<feature type="domain" description="AB hydrolase-1" evidence="2">
    <location>
        <begin position="24"/>
        <end position="167"/>
    </location>
</feature>
<protein>
    <recommendedName>
        <fullName evidence="5">Glycosyltransferase 2-like domain-containing protein</fullName>
    </recommendedName>
</protein>
<dbReference type="InterPro" id="IPR050256">
    <property type="entry name" value="Glycosyltransferase_2"/>
</dbReference>
<evidence type="ECO:0000259" key="2">
    <source>
        <dbReference type="Pfam" id="PF12697"/>
    </source>
</evidence>
<proteinExistence type="predicted"/>
<evidence type="ECO:0000313" key="3">
    <source>
        <dbReference type="EMBL" id="PIQ68421.1"/>
    </source>
</evidence>
<dbReference type="SUPFAM" id="SSF53474">
    <property type="entry name" value="alpha/beta-Hydrolases"/>
    <property type="match status" value="1"/>
</dbReference>
<feature type="domain" description="Glycosyltransferase 2-like" evidence="1">
    <location>
        <begin position="266"/>
        <end position="377"/>
    </location>
</feature>
<dbReference type="Pfam" id="PF12697">
    <property type="entry name" value="Abhydrolase_6"/>
    <property type="match status" value="1"/>
</dbReference>
<dbReference type="SUPFAM" id="SSF53448">
    <property type="entry name" value="Nucleotide-diphospho-sugar transferases"/>
    <property type="match status" value="1"/>
</dbReference>
<dbReference type="Proteomes" id="UP000229342">
    <property type="component" value="Unassembled WGS sequence"/>
</dbReference>
<dbReference type="AlphaFoldDB" id="A0A2H0KAY2"/>
<organism evidence="3 4">
    <name type="scientific">Candidatus Taylorbacteria bacterium CG11_big_fil_rev_8_21_14_0_20_46_11</name>
    <dbReference type="NCBI Taxonomy" id="1975025"/>
    <lineage>
        <taxon>Bacteria</taxon>
        <taxon>Candidatus Tayloriibacteriota</taxon>
    </lineage>
</organism>
<dbReference type="EMBL" id="PCVG01000053">
    <property type="protein sequence ID" value="PIQ68421.1"/>
    <property type="molecule type" value="Genomic_DNA"/>
</dbReference>
<dbReference type="Gene3D" id="3.40.50.1820">
    <property type="entry name" value="alpha/beta hydrolase"/>
    <property type="match status" value="1"/>
</dbReference>
<comment type="caution">
    <text evidence="3">The sequence shown here is derived from an EMBL/GenBank/DDBJ whole genome shotgun (WGS) entry which is preliminary data.</text>
</comment>
<dbReference type="PANTHER" id="PTHR48090">
    <property type="entry name" value="UNDECAPRENYL-PHOSPHATE 4-DEOXY-4-FORMAMIDO-L-ARABINOSE TRANSFERASE-RELATED"/>
    <property type="match status" value="1"/>
</dbReference>
<evidence type="ECO:0008006" key="5">
    <source>
        <dbReference type="Google" id="ProtNLM"/>
    </source>
</evidence>
<dbReference type="InterPro" id="IPR029058">
    <property type="entry name" value="AB_hydrolase_fold"/>
</dbReference>
<dbReference type="Pfam" id="PF00535">
    <property type="entry name" value="Glycos_transf_2"/>
    <property type="match status" value="1"/>
</dbReference>